<proteinExistence type="predicted"/>
<accession>A0A5J5B2E2</accession>
<keyword evidence="1 2" id="KW-0103">Bromodomain</keyword>
<dbReference type="Pfam" id="PF00439">
    <property type="entry name" value="Bromodomain"/>
    <property type="match status" value="1"/>
</dbReference>
<feature type="compositionally biased region" description="Basic residues" evidence="3">
    <location>
        <begin position="281"/>
        <end position="297"/>
    </location>
</feature>
<keyword evidence="6" id="KW-1185">Reference proteome</keyword>
<organism evidence="5 6">
    <name type="scientific">Nyssa sinensis</name>
    <dbReference type="NCBI Taxonomy" id="561372"/>
    <lineage>
        <taxon>Eukaryota</taxon>
        <taxon>Viridiplantae</taxon>
        <taxon>Streptophyta</taxon>
        <taxon>Embryophyta</taxon>
        <taxon>Tracheophyta</taxon>
        <taxon>Spermatophyta</taxon>
        <taxon>Magnoliopsida</taxon>
        <taxon>eudicotyledons</taxon>
        <taxon>Gunneridae</taxon>
        <taxon>Pentapetalae</taxon>
        <taxon>asterids</taxon>
        <taxon>Cornales</taxon>
        <taxon>Nyssaceae</taxon>
        <taxon>Nyssa</taxon>
    </lineage>
</organism>
<dbReference type="OrthoDB" id="21449at2759"/>
<evidence type="ECO:0000313" key="5">
    <source>
        <dbReference type="EMBL" id="KAA8537403.1"/>
    </source>
</evidence>
<dbReference type="PANTHER" id="PTHR22881:SF11">
    <property type="entry name" value="BROMODOMAIN-CONTAINING PROTEIN DDB_G0270170-LIKE ISOFORM X1"/>
    <property type="match status" value="1"/>
</dbReference>
<reference evidence="5 6" key="1">
    <citation type="submission" date="2019-09" db="EMBL/GenBank/DDBJ databases">
        <title>A chromosome-level genome assembly of the Chinese tupelo Nyssa sinensis.</title>
        <authorList>
            <person name="Yang X."/>
            <person name="Kang M."/>
            <person name="Yang Y."/>
            <person name="Xiong H."/>
            <person name="Wang M."/>
            <person name="Zhang Z."/>
            <person name="Wang Z."/>
            <person name="Wu H."/>
            <person name="Ma T."/>
            <person name="Liu J."/>
            <person name="Xi Z."/>
        </authorList>
    </citation>
    <scope>NUCLEOTIDE SEQUENCE [LARGE SCALE GENOMIC DNA]</scope>
    <source>
        <strain evidence="5">J267</strain>
        <tissue evidence="5">Leaf</tissue>
    </source>
</reference>
<dbReference type="EMBL" id="CM018038">
    <property type="protein sequence ID" value="KAA8537403.1"/>
    <property type="molecule type" value="Genomic_DNA"/>
</dbReference>
<feature type="domain" description="Bromo" evidence="4">
    <location>
        <begin position="182"/>
        <end position="252"/>
    </location>
</feature>
<dbReference type="AlphaFoldDB" id="A0A5J5B2E2"/>
<dbReference type="Proteomes" id="UP000325577">
    <property type="component" value="Linkage Group LG15"/>
</dbReference>
<feature type="compositionally biased region" description="Polar residues" evidence="3">
    <location>
        <begin position="25"/>
        <end position="46"/>
    </location>
</feature>
<feature type="compositionally biased region" description="Low complexity" evidence="3">
    <location>
        <begin position="98"/>
        <end position="109"/>
    </location>
</feature>
<dbReference type="InterPro" id="IPR001487">
    <property type="entry name" value="Bromodomain"/>
</dbReference>
<protein>
    <recommendedName>
        <fullName evidence="4">Bromo domain-containing protein</fullName>
    </recommendedName>
</protein>
<evidence type="ECO:0000256" key="1">
    <source>
        <dbReference type="ARBA" id="ARBA00023117"/>
    </source>
</evidence>
<dbReference type="SMART" id="SM00297">
    <property type="entry name" value="BROMO"/>
    <property type="match status" value="1"/>
</dbReference>
<evidence type="ECO:0000256" key="2">
    <source>
        <dbReference type="PROSITE-ProRule" id="PRU00035"/>
    </source>
</evidence>
<dbReference type="PANTHER" id="PTHR22881">
    <property type="entry name" value="BROMODOMAIN CONTAINING PROTEIN"/>
    <property type="match status" value="1"/>
</dbReference>
<evidence type="ECO:0000256" key="3">
    <source>
        <dbReference type="SAM" id="MobiDB-lite"/>
    </source>
</evidence>
<dbReference type="InterPro" id="IPR051831">
    <property type="entry name" value="Bromodomain_contain_prot"/>
</dbReference>
<evidence type="ECO:0000259" key="4">
    <source>
        <dbReference type="PROSITE" id="PS50014"/>
    </source>
</evidence>
<evidence type="ECO:0000313" key="6">
    <source>
        <dbReference type="Proteomes" id="UP000325577"/>
    </source>
</evidence>
<dbReference type="Gene3D" id="1.20.920.10">
    <property type="entry name" value="Bromodomain-like"/>
    <property type="match status" value="1"/>
</dbReference>
<name>A0A5J5B2E2_9ASTE</name>
<feature type="compositionally biased region" description="Basic and acidic residues" evidence="3">
    <location>
        <begin position="269"/>
        <end position="280"/>
    </location>
</feature>
<dbReference type="PRINTS" id="PR00503">
    <property type="entry name" value="BROMODOMAIN"/>
</dbReference>
<feature type="region of interest" description="Disordered" evidence="3">
    <location>
        <begin position="269"/>
        <end position="307"/>
    </location>
</feature>
<dbReference type="InterPro" id="IPR036427">
    <property type="entry name" value="Bromodomain-like_sf"/>
</dbReference>
<gene>
    <name evidence="5" type="ORF">F0562_026910</name>
</gene>
<feature type="region of interest" description="Disordered" evidence="3">
    <location>
        <begin position="1"/>
        <end position="145"/>
    </location>
</feature>
<dbReference type="PROSITE" id="PS50014">
    <property type="entry name" value="BROMODOMAIN_2"/>
    <property type="match status" value="1"/>
</dbReference>
<sequence>MGKVAAAEMKKKKGRPSLLDLQKRTLLQQQGETLTSSNPNFNISNRRSTRRNPNLDEVSPTPQWIDGEGDDDDERKEKKVKLVVRLPHSNQHYHQPGSSANSFSLNSVSYGSDSNADAENHEASPKKRKINVVGGRSGGVSTDEGGKVSKAMDILTGSQLESGPTTPLPDKKLLVFILDRLQKKDTYGVFSEPVDLNELPDYGEIIEHPMDFGTVRKKLDEELYSNLEEFEADVLLICSNAMQYNAPDTIYFRQARSIQELAKRDFENLRQVSEDGEPRPKIVRRGRPPSKNIKKPPGKPPHERLGPELASDATLATGGDNSVGSNAYNLRRAPMTYKFQSTNALVKDFHRSRNNETSTDWLHEWNEEFPASILKAEAKYGRKQYSLDENRRATYEQFHPLTFGHEPSVLTTFNGQMKQLLGVGLHLDHGYARSLARFAANLGPDVWKIASKKIESVLPTGLKFGPGWVGESEALPQPMSFLFERQKSSNNSANDDHSSIPITPSTSCINPIVTYGSSSHCKEDKDEATYWTKFP</sequence>
<feature type="compositionally biased region" description="Polar residues" evidence="3">
    <location>
        <begin position="88"/>
        <end position="97"/>
    </location>
</feature>
<dbReference type="SUPFAM" id="SSF47370">
    <property type="entry name" value="Bromodomain"/>
    <property type="match status" value="1"/>
</dbReference>